<dbReference type="Gene3D" id="2.10.109.10">
    <property type="entry name" value="Umud Fragment, subunit A"/>
    <property type="match status" value="1"/>
</dbReference>
<evidence type="ECO:0000256" key="3">
    <source>
        <dbReference type="ARBA" id="ARBA00011805"/>
    </source>
</evidence>
<evidence type="ECO:0000259" key="12">
    <source>
        <dbReference type="Pfam" id="PF10502"/>
    </source>
</evidence>
<keyword evidence="9" id="KW-1133">Transmembrane helix</keyword>
<comment type="caution">
    <text evidence="13">The sequence shown here is derived from an EMBL/GenBank/DDBJ whole genome shotgun (WGS) entry which is preliminary data.</text>
</comment>
<dbReference type="PRINTS" id="PR00727">
    <property type="entry name" value="LEADERPTASE"/>
</dbReference>
<evidence type="ECO:0000256" key="9">
    <source>
        <dbReference type="ARBA" id="ARBA00022989"/>
    </source>
</evidence>
<evidence type="ECO:0000256" key="10">
    <source>
        <dbReference type="ARBA" id="ARBA00023128"/>
    </source>
</evidence>
<dbReference type="GO" id="GO:0042720">
    <property type="term" value="C:mitochondrial inner membrane peptidase complex"/>
    <property type="evidence" value="ECO:0007669"/>
    <property type="project" value="InterPro"/>
</dbReference>
<comment type="subunit">
    <text evidence="3">Heterodimer of 2 subunits, IMMPL1 and IMMPL2.</text>
</comment>
<keyword evidence="10" id="KW-0496">Mitochondrion</keyword>
<evidence type="ECO:0000256" key="4">
    <source>
        <dbReference type="ARBA" id="ARBA00013650"/>
    </source>
</evidence>
<accession>A0A4U5LZB9</accession>
<dbReference type="GO" id="GO:0004252">
    <property type="term" value="F:serine-type endopeptidase activity"/>
    <property type="evidence" value="ECO:0007669"/>
    <property type="project" value="InterPro"/>
</dbReference>
<comment type="subcellular location">
    <subcellularLocation>
        <location evidence="1">Mitochondrion inner membrane</location>
        <topology evidence="1">Single-pass membrane protein</topology>
    </subcellularLocation>
</comment>
<dbReference type="Proteomes" id="UP000298663">
    <property type="component" value="Unassembled WGS sequence"/>
</dbReference>
<dbReference type="InterPro" id="IPR037730">
    <property type="entry name" value="IMP2"/>
</dbReference>
<name>A0A4U5LZB9_STECR</name>
<keyword evidence="7" id="KW-0999">Mitochondrion inner membrane</keyword>
<dbReference type="GO" id="GO:0006627">
    <property type="term" value="P:protein processing involved in protein targeting to mitochondrion"/>
    <property type="evidence" value="ECO:0007669"/>
    <property type="project" value="InterPro"/>
</dbReference>
<dbReference type="OrthoDB" id="308440at2759"/>
<dbReference type="Pfam" id="PF10502">
    <property type="entry name" value="Peptidase_S26"/>
    <property type="match status" value="1"/>
</dbReference>
<protein>
    <recommendedName>
        <fullName evidence="4">Mitochondrial inner membrane protease subunit 2</fullName>
    </recommendedName>
</protein>
<keyword evidence="11" id="KW-0472">Membrane</keyword>
<dbReference type="EMBL" id="AZBU02000011">
    <property type="protein sequence ID" value="TKR61698.1"/>
    <property type="molecule type" value="Genomic_DNA"/>
</dbReference>
<dbReference type="AlphaFoldDB" id="A0A4U5LZB9"/>
<dbReference type="InterPro" id="IPR019533">
    <property type="entry name" value="Peptidase_S26"/>
</dbReference>
<dbReference type="SUPFAM" id="SSF51306">
    <property type="entry name" value="LexA/Signal peptidase"/>
    <property type="match status" value="1"/>
</dbReference>
<feature type="domain" description="Peptidase S26" evidence="12">
    <location>
        <begin position="19"/>
        <end position="51"/>
    </location>
</feature>
<evidence type="ECO:0000313" key="14">
    <source>
        <dbReference type="Proteomes" id="UP000298663"/>
    </source>
</evidence>
<dbReference type="PANTHER" id="PTHR46041:SF2">
    <property type="entry name" value="MITOCHONDRIAL INNER MEMBRANE PROTEASE SUBUNIT 2"/>
    <property type="match status" value="1"/>
</dbReference>
<evidence type="ECO:0000256" key="5">
    <source>
        <dbReference type="ARBA" id="ARBA00022670"/>
    </source>
</evidence>
<dbReference type="PANTHER" id="PTHR46041">
    <property type="entry name" value="MITOCHONDRIAL INNER MEMBRANE PROTEASE SUBUNIT 2"/>
    <property type="match status" value="1"/>
</dbReference>
<dbReference type="InterPro" id="IPR036286">
    <property type="entry name" value="LexA/Signal_pep-like_sf"/>
</dbReference>
<proteinExistence type="inferred from homology"/>
<comment type="similarity">
    <text evidence="2">Belongs to the peptidase S26 family. IMP2 subfamily.</text>
</comment>
<evidence type="ECO:0000256" key="7">
    <source>
        <dbReference type="ARBA" id="ARBA00022792"/>
    </source>
</evidence>
<evidence type="ECO:0000256" key="8">
    <source>
        <dbReference type="ARBA" id="ARBA00022801"/>
    </source>
</evidence>
<evidence type="ECO:0000313" key="13">
    <source>
        <dbReference type="EMBL" id="TKR61698.1"/>
    </source>
</evidence>
<organism evidence="13 14">
    <name type="scientific">Steinernema carpocapsae</name>
    <name type="common">Entomopathogenic nematode</name>
    <dbReference type="NCBI Taxonomy" id="34508"/>
    <lineage>
        <taxon>Eukaryota</taxon>
        <taxon>Metazoa</taxon>
        <taxon>Ecdysozoa</taxon>
        <taxon>Nematoda</taxon>
        <taxon>Chromadorea</taxon>
        <taxon>Rhabditida</taxon>
        <taxon>Tylenchina</taxon>
        <taxon>Panagrolaimomorpha</taxon>
        <taxon>Strongyloidoidea</taxon>
        <taxon>Steinernematidae</taxon>
        <taxon>Steinernema</taxon>
    </lineage>
</organism>
<keyword evidence="5" id="KW-0645">Protease</keyword>
<dbReference type="InterPro" id="IPR000223">
    <property type="entry name" value="Pept_S26A_signal_pept_1"/>
</dbReference>
<keyword evidence="8" id="KW-0378">Hydrolase</keyword>
<dbReference type="GO" id="GO:0006465">
    <property type="term" value="P:signal peptide processing"/>
    <property type="evidence" value="ECO:0007669"/>
    <property type="project" value="InterPro"/>
</dbReference>
<evidence type="ECO:0000256" key="2">
    <source>
        <dbReference type="ARBA" id="ARBA00007066"/>
    </source>
</evidence>
<keyword evidence="6" id="KW-0812">Transmembrane</keyword>
<keyword evidence="14" id="KW-1185">Reference proteome</keyword>
<reference evidence="13 14" key="2">
    <citation type="journal article" date="2019" name="G3 (Bethesda)">
        <title>Hybrid Assembly of the Genome of the Entomopathogenic Nematode Steinernema carpocapsae Identifies the X-Chromosome.</title>
        <authorList>
            <person name="Serra L."/>
            <person name="Macchietto M."/>
            <person name="Macias-Munoz A."/>
            <person name="McGill C.J."/>
            <person name="Rodriguez I.M."/>
            <person name="Rodriguez B."/>
            <person name="Murad R."/>
            <person name="Mortazavi A."/>
        </authorList>
    </citation>
    <scope>NUCLEOTIDE SEQUENCE [LARGE SCALE GENOMIC DNA]</scope>
    <source>
        <strain evidence="13 14">ALL</strain>
    </source>
</reference>
<sequence length="178" mass="20244">MMKRIVGLPGKKVYNDEKQKKELVWEGCVFVVGNNRKGSTDSRYFGPVKIDGLQFTYLRRLTPIVFNFVPVFEACVSTEGTVLLIDVGRGMLPTIPDYDTLFYVRNLDKSGLKRGMVVTFTRDIFKNSKKKAILFEVCRIVALPGKTSYNDRRNLEPRGVELWEISRASASVCTLGHR</sequence>
<reference evidence="13 14" key="1">
    <citation type="journal article" date="2015" name="Genome Biol.">
        <title>Comparative genomics of Steinernema reveals deeply conserved gene regulatory networks.</title>
        <authorList>
            <person name="Dillman A.R."/>
            <person name="Macchietto M."/>
            <person name="Porter C.F."/>
            <person name="Rogers A."/>
            <person name="Williams B."/>
            <person name="Antoshechkin I."/>
            <person name="Lee M.M."/>
            <person name="Goodwin Z."/>
            <person name="Lu X."/>
            <person name="Lewis E.E."/>
            <person name="Goodrich-Blair H."/>
            <person name="Stock S.P."/>
            <person name="Adams B.J."/>
            <person name="Sternberg P.W."/>
            <person name="Mortazavi A."/>
        </authorList>
    </citation>
    <scope>NUCLEOTIDE SEQUENCE [LARGE SCALE GENOMIC DNA]</scope>
    <source>
        <strain evidence="13 14">ALL</strain>
    </source>
</reference>
<evidence type="ECO:0000256" key="6">
    <source>
        <dbReference type="ARBA" id="ARBA00022692"/>
    </source>
</evidence>
<evidence type="ECO:0000256" key="1">
    <source>
        <dbReference type="ARBA" id="ARBA00004434"/>
    </source>
</evidence>
<evidence type="ECO:0000256" key="11">
    <source>
        <dbReference type="ARBA" id="ARBA00023136"/>
    </source>
</evidence>
<gene>
    <name evidence="13" type="ORF">L596_028778</name>
</gene>